<accession>A0A451A3D2</accession>
<reference evidence="1" key="1">
    <citation type="submission" date="2019-02" db="EMBL/GenBank/DDBJ databases">
        <authorList>
            <person name="Gruber-Vodicka R. H."/>
            <person name="Seah K. B. B."/>
        </authorList>
    </citation>
    <scope>NUCLEOTIDE SEQUENCE</scope>
    <source>
        <strain evidence="2">BECK_BY2</strain>
        <strain evidence="1">BECK_BY3</strain>
    </source>
</reference>
<gene>
    <name evidence="2" type="ORF">BECKTUN1418E_GA0071001_12248</name>
    <name evidence="1" type="ORF">BECKTUN1418F_GA0071002_12198</name>
</gene>
<dbReference type="EMBL" id="CAADFV010000224">
    <property type="protein sequence ID" value="VFK69972.1"/>
    <property type="molecule type" value="Genomic_DNA"/>
</dbReference>
<sequence length="148" mass="16796">MEGQLDMIQRTKGFFSDCEEQKTIIMVPFVVVGEFLTGFPENEHALIIKSLHDSFIISPYDLQASLIFASLFSKKTKSREINQIKIDHQSTRAELKADSMIVATAIAKKAEILYSHDQALKKFAQNHIQVSEIPRYTDQIGLPLLDKN</sequence>
<protein>
    <submittedName>
        <fullName evidence="1">PIN domain</fullName>
    </submittedName>
</protein>
<proteinExistence type="predicted"/>
<dbReference type="EMBL" id="CAADFY010000219">
    <property type="protein sequence ID" value="VFK60538.1"/>
    <property type="molecule type" value="Genomic_DNA"/>
</dbReference>
<evidence type="ECO:0000313" key="1">
    <source>
        <dbReference type="EMBL" id="VFK60538.1"/>
    </source>
</evidence>
<dbReference type="SUPFAM" id="SSF88723">
    <property type="entry name" value="PIN domain-like"/>
    <property type="match status" value="1"/>
</dbReference>
<dbReference type="InterPro" id="IPR029060">
    <property type="entry name" value="PIN-like_dom_sf"/>
</dbReference>
<dbReference type="Gene3D" id="3.40.50.1010">
    <property type="entry name" value="5'-nuclease"/>
    <property type="match status" value="1"/>
</dbReference>
<name>A0A451A3D2_9GAMM</name>
<evidence type="ECO:0000313" key="2">
    <source>
        <dbReference type="EMBL" id="VFK69972.1"/>
    </source>
</evidence>
<dbReference type="AlphaFoldDB" id="A0A451A3D2"/>
<organism evidence="1">
    <name type="scientific">Candidatus Kentrum sp. TUN</name>
    <dbReference type="NCBI Taxonomy" id="2126343"/>
    <lineage>
        <taxon>Bacteria</taxon>
        <taxon>Pseudomonadati</taxon>
        <taxon>Pseudomonadota</taxon>
        <taxon>Gammaproteobacteria</taxon>
        <taxon>Candidatus Kentrum</taxon>
    </lineage>
</organism>